<dbReference type="Proteomes" id="UP000593564">
    <property type="component" value="Unassembled WGS sequence"/>
</dbReference>
<gene>
    <name evidence="2" type="ORF">HYC85_008267</name>
</gene>
<evidence type="ECO:0000313" key="2">
    <source>
        <dbReference type="EMBL" id="KAF5955411.1"/>
    </source>
</evidence>
<keyword evidence="1" id="KW-0472">Membrane</keyword>
<dbReference type="AlphaFoldDB" id="A0A7J7HT31"/>
<keyword evidence="3" id="KW-1185">Reference proteome</keyword>
<name>A0A7J7HT31_CAMSI</name>
<keyword evidence="1" id="KW-1133">Transmembrane helix</keyword>
<evidence type="ECO:0000313" key="3">
    <source>
        <dbReference type="Proteomes" id="UP000593564"/>
    </source>
</evidence>
<dbReference type="EMBL" id="JACBKZ010000003">
    <property type="protein sequence ID" value="KAF5955411.1"/>
    <property type="molecule type" value="Genomic_DNA"/>
</dbReference>
<accession>A0A7J7HT31</accession>
<reference evidence="3" key="1">
    <citation type="journal article" date="2020" name="Nat. Commun.">
        <title>Genome assembly of wild tea tree DASZ reveals pedigree and selection history of tea varieties.</title>
        <authorList>
            <person name="Zhang W."/>
            <person name="Zhang Y."/>
            <person name="Qiu H."/>
            <person name="Guo Y."/>
            <person name="Wan H."/>
            <person name="Zhang X."/>
            <person name="Scossa F."/>
            <person name="Alseekh S."/>
            <person name="Zhang Q."/>
            <person name="Wang P."/>
            <person name="Xu L."/>
            <person name="Schmidt M.H."/>
            <person name="Jia X."/>
            <person name="Li D."/>
            <person name="Zhu A."/>
            <person name="Guo F."/>
            <person name="Chen W."/>
            <person name="Ni D."/>
            <person name="Usadel B."/>
            <person name="Fernie A.R."/>
            <person name="Wen W."/>
        </authorList>
    </citation>
    <scope>NUCLEOTIDE SEQUENCE [LARGE SCALE GENOMIC DNA]</scope>
    <source>
        <strain evidence="3">cv. G240</strain>
    </source>
</reference>
<comment type="caution">
    <text evidence="2">The sequence shown here is derived from an EMBL/GenBank/DDBJ whole genome shotgun (WGS) entry which is preliminary data.</text>
</comment>
<proteinExistence type="predicted"/>
<sequence>MAHSTSAATDPHWGSTPSDVAGFHWPIFYFFFFFFLPIPQCHVALGVGGGHIYWGPAHFCSFYPSLHTDTASNTADTASNASKSYQSCHSCLSFNPPGCSFLCIFGKEVSEKMVMNGAGEWACGIVKGRKQYTSLVIFFFF</sequence>
<organism evidence="2 3">
    <name type="scientific">Camellia sinensis</name>
    <name type="common">Tea plant</name>
    <name type="synonym">Thea sinensis</name>
    <dbReference type="NCBI Taxonomy" id="4442"/>
    <lineage>
        <taxon>Eukaryota</taxon>
        <taxon>Viridiplantae</taxon>
        <taxon>Streptophyta</taxon>
        <taxon>Embryophyta</taxon>
        <taxon>Tracheophyta</taxon>
        <taxon>Spermatophyta</taxon>
        <taxon>Magnoliopsida</taxon>
        <taxon>eudicotyledons</taxon>
        <taxon>Gunneridae</taxon>
        <taxon>Pentapetalae</taxon>
        <taxon>asterids</taxon>
        <taxon>Ericales</taxon>
        <taxon>Theaceae</taxon>
        <taxon>Camellia</taxon>
    </lineage>
</organism>
<keyword evidence="1" id="KW-0812">Transmembrane</keyword>
<evidence type="ECO:0000256" key="1">
    <source>
        <dbReference type="SAM" id="Phobius"/>
    </source>
</evidence>
<feature type="transmembrane region" description="Helical" evidence="1">
    <location>
        <begin position="20"/>
        <end position="38"/>
    </location>
</feature>
<protein>
    <submittedName>
        <fullName evidence="2">Uncharacterized protein</fullName>
    </submittedName>
</protein>
<reference evidence="2 3" key="2">
    <citation type="submission" date="2020-07" db="EMBL/GenBank/DDBJ databases">
        <title>Genome assembly of wild tea tree DASZ reveals pedigree and selection history of tea varieties.</title>
        <authorList>
            <person name="Zhang W."/>
        </authorList>
    </citation>
    <scope>NUCLEOTIDE SEQUENCE [LARGE SCALE GENOMIC DNA]</scope>
    <source>
        <strain evidence="3">cv. G240</strain>
        <tissue evidence="2">Leaf</tissue>
    </source>
</reference>